<protein>
    <submittedName>
        <fullName evidence="1">O-methyltransferase</fullName>
        <ecNumber evidence="1">2.1.1.-</ecNumber>
    </submittedName>
</protein>
<proteinExistence type="predicted"/>
<keyword evidence="2" id="KW-1185">Reference proteome</keyword>
<dbReference type="PANTHER" id="PTHR43167">
    <property type="entry name" value="PUTATIVE (AFU_ORTHOLOGUE AFUA_6G01830)-RELATED"/>
    <property type="match status" value="1"/>
</dbReference>
<dbReference type="PANTHER" id="PTHR43167:SF1">
    <property type="entry name" value="PUTATIVE (AFU_ORTHOLOGUE AFUA_6G01830)-RELATED"/>
    <property type="match status" value="1"/>
</dbReference>
<dbReference type="GO" id="GO:0008168">
    <property type="term" value="F:methyltransferase activity"/>
    <property type="evidence" value="ECO:0007669"/>
    <property type="project" value="UniProtKB-KW"/>
</dbReference>
<dbReference type="InterPro" id="IPR029063">
    <property type="entry name" value="SAM-dependent_MTases_sf"/>
</dbReference>
<gene>
    <name evidence="1" type="ORF">ACKI1S_45985</name>
</gene>
<dbReference type="GO" id="GO:0032259">
    <property type="term" value="P:methylation"/>
    <property type="evidence" value="ECO:0007669"/>
    <property type="project" value="UniProtKB-KW"/>
</dbReference>
<accession>A0ABW9J069</accession>
<evidence type="ECO:0000313" key="1">
    <source>
        <dbReference type="EMBL" id="MFM9653414.1"/>
    </source>
</evidence>
<keyword evidence="1" id="KW-0489">Methyltransferase</keyword>
<dbReference type="EC" id="2.1.1.-" evidence="1"/>
<organism evidence="1 2">
    <name type="scientific">Streptomyces galilaeus</name>
    <dbReference type="NCBI Taxonomy" id="33899"/>
    <lineage>
        <taxon>Bacteria</taxon>
        <taxon>Bacillati</taxon>
        <taxon>Actinomycetota</taxon>
        <taxon>Actinomycetes</taxon>
        <taxon>Kitasatosporales</taxon>
        <taxon>Streptomycetaceae</taxon>
        <taxon>Streptomyces</taxon>
    </lineage>
</organism>
<sequence length="181" mass="19087">MDSAVYAPMLDLKRATLDHQRTYGCGSRPFADGAQLAAWAIQAGACSAVEIGTSLGYSAACLANAGILVQTVDRDPVHIELAQRHLNERGLASRVNCMTGEAVEVLADLPAGEADLAFFDGMEVSVAEIEVLARTLRPGGLLIVSNMDLGGEAAEVRELIGGWQLREDGEVLLAVKPSPAR</sequence>
<dbReference type="CDD" id="cd02440">
    <property type="entry name" value="AdoMet_MTases"/>
    <property type="match status" value="1"/>
</dbReference>
<comment type="caution">
    <text evidence="1">The sequence shown here is derived from an EMBL/GenBank/DDBJ whole genome shotgun (WGS) entry which is preliminary data.</text>
</comment>
<dbReference type="RefSeq" id="WP_369276853.1">
    <property type="nucleotide sequence ID" value="NZ_JBJVMW010000017.1"/>
</dbReference>
<dbReference type="EMBL" id="JBJVNE010000049">
    <property type="protein sequence ID" value="MFM9653414.1"/>
    <property type="molecule type" value="Genomic_DNA"/>
</dbReference>
<dbReference type="Gene3D" id="3.40.50.150">
    <property type="entry name" value="Vaccinia Virus protein VP39"/>
    <property type="match status" value="1"/>
</dbReference>
<reference evidence="1 2" key="1">
    <citation type="submission" date="2024-12" db="EMBL/GenBank/DDBJ databases">
        <title>Forecasting of Potato common scab and diversities of Pathogenic streptomyces spp. in china.</title>
        <authorList>
            <person name="Handique U."/>
            <person name="Wu J."/>
        </authorList>
    </citation>
    <scope>NUCLEOTIDE SEQUENCE [LARGE SCALE GENOMIC DNA]</scope>
    <source>
        <strain evidence="1 2">ZRIMU1585</strain>
    </source>
</reference>
<keyword evidence="1" id="KW-0808">Transferase</keyword>
<dbReference type="Proteomes" id="UP001631993">
    <property type="component" value="Unassembled WGS sequence"/>
</dbReference>
<dbReference type="Pfam" id="PF13578">
    <property type="entry name" value="Methyltransf_24"/>
    <property type="match status" value="1"/>
</dbReference>
<name>A0ABW9J069_STRGJ</name>
<evidence type="ECO:0000313" key="2">
    <source>
        <dbReference type="Proteomes" id="UP001631993"/>
    </source>
</evidence>
<dbReference type="SUPFAM" id="SSF53335">
    <property type="entry name" value="S-adenosyl-L-methionine-dependent methyltransferases"/>
    <property type="match status" value="1"/>
</dbReference>